<protein>
    <submittedName>
        <fullName evidence="2">Uncharacterized protein</fullName>
    </submittedName>
</protein>
<organism evidence="2 3">
    <name type="scientific">Trifolium medium</name>
    <dbReference type="NCBI Taxonomy" id="97028"/>
    <lineage>
        <taxon>Eukaryota</taxon>
        <taxon>Viridiplantae</taxon>
        <taxon>Streptophyta</taxon>
        <taxon>Embryophyta</taxon>
        <taxon>Tracheophyta</taxon>
        <taxon>Spermatophyta</taxon>
        <taxon>Magnoliopsida</taxon>
        <taxon>eudicotyledons</taxon>
        <taxon>Gunneridae</taxon>
        <taxon>Pentapetalae</taxon>
        <taxon>rosids</taxon>
        <taxon>fabids</taxon>
        <taxon>Fabales</taxon>
        <taxon>Fabaceae</taxon>
        <taxon>Papilionoideae</taxon>
        <taxon>50 kb inversion clade</taxon>
        <taxon>NPAAA clade</taxon>
        <taxon>Hologalegina</taxon>
        <taxon>IRL clade</taxon>
        <taxon>Trifolieae</taxon>
        <taxon>Trifolium</taxon>
    </lineage>
</organism>
<dbReference type="EMBL" id="LXQA011133486">
    <property type="protein sequence ID" value="MCI86179.1"/>
    <property type="molecule type" value="Genomic_DNA"/>
</dbReference>
<dbReference type="AlphaFoldDB" id="A0A392VFT8"/>
<evidence type="ECO:0000313" key="2">
    <source>
        <dbReference type="EMBL" id="MCI86179.1"/>
    </source>
</evidence>
<keyword evidence="1" id="KW-0812">Transmembrane</keyword>
<proteinExistence type="predicted"/>
<keyword evidence="3" id="KW-1185">Reference proteome</keyword>
<evidence type="ECO:0000313" key="3">
    <source>
        <dbReference type="Proteomes" id="UP000265520"/>
    </source>
</evidence>
<feature type="non-terminal residue" evidence="2">
    <location>
        <position position="39"/>
    </location>
</feature>
<accession>A0A392VFT8</accession>
<reference evidence="2 3" key="1">
    <citation type="journal article" date="2018" name="Front. Plant Sci.">
        <title>Red Clover (Trifolium pratense) and Zigzag Clover (T. medium) - A Picture of Genomic Similarities and Differences.</title>
        <authorList>
            <person name="Dluhosova J."/>
            <person name="Istvanek J."/>
            <person name="Nedelnik J."/>
            <person name="Repkova J."/>
        </authorList>
    </citation>
    <scope>NUCLEOTIDE SEQUENCE [LARGE SCALE GENOMIC DNA]</scope>
    <source>
        <strain evidence="3">cv. 10/8</strain>
        <tissue evidence="2">Leaf</tissue>
    </source>
</reference>
<name>A0A392VFT8_9FABA</name>
<keyword evidence="1" id="KW-0472">Membrane</keyword>
<comment type="caution">
    <text evidence="2">The sequence shown here is derived from an EMBL/GenBank/DDBJ whole genome shotgun (WGS) entry which is preliminary data.</text>
</comment>
<feature type="transmembrane region" description="Helical" evidence="1">
    <location>
        <begin position="12"/>
        <end position="32"/>
    </location>
</feature>
<keyword evidence="1" id="KW-1133">Transmembrane helix</keyword>
<dbReference type="Proteomes" id="UP000265520">
    <property type="component" value="Unassembled WGS sequence"/>
</dbReference>
<evidence type="ECO:0000256" key="1">
    <source>
        <dbReference type="SAM" id="Phobius"/>
    </source>
</evidence>
<sequence length="39" mass="4174">MFTVLSGLRAETYLPVVAACVGSVFVWNVGCLRAETCLP</sequence>